<name>A0ABS8KNJ8_9BURK</name>
<dbReference type="InterPro" id="IPR003346">
    <property type="entry name" value="Transposase_20"/>
</dbReference>
<dbReference type="Proteomes" id="UP001430614">
    <property type="component" value="Unassembled WGS sequence"/>
</dbReference>
<dbReference type="PANTHER" id="PTHR33055:SF3">
    <property type="entry name" value="PUTATIVE TRANSPOSASE FOR IS117-RELATED"/>
    <property type="match status" value="1"/>
</dbReference>
<sequence length="243" mass="26962">WLAVQQPGKPVAVKTEMQQAMLALHRMREQLVKFRTMQSNGLRGLLAEYGEVMSRGRAKLDKEIPAALGRLAERLPAALIDTLREQWNGLARLDEQIAGIERRMREWKKEDKAVAGISEIPGVGLLTATAAVAMMGDPKAFSSGREFAAWAGLVPKQTGSGGKVNLHGISRRGDTYLRTLLIHGARSVFTHAKEPRPWVGQMKKRRPTNVVIVALANKMARTIWAVLAHDRPYRNDYVSVKPA</sequence>
<gene>
    <name evidence="2" type="ORF">LJ655_30000</name>
</gene>
<dbReference type="RefSeq" id="WP_230564776.1">
    <property type="nucleotide sequence ID" value="NZ_JAJITC010000047.1"/>
</dbReference>
<proteinExistence type="predicted"/>
<organism evidence="2 3">
    <name type="scientific">Paraburkholderia translucens</name>
    <dbReference type="NCBI Taxonomy" id="2886945"/>
    <lineage>
        <taxon>Bacteria</taxon>
        <taxon>Pseudomonadati</taxon>
        <taxon>Pseudomonadota</taxon>
        <taxon>Betaproteobacteria</taxon>
        <taxon>Burkholderiales</taxon>
        <taxon>Burkholderiaceae</taxon>
        <taxon>Paraburkholderia</taxon>
    </lineage>
</organism>
<evidence type="ECO:0000313" key="3">
    <source>
        <dbReference type="Proteomes" id="UP001430614"/>
    </source>
</evidence>
<dbReference type="EMBL" id="JAJITC010000047">
    <property type="protein sequence ID" value="MCC8406028.1"/>
    <property type="molecule type" value="Genomic_DNA"/>
</dbReference>
<dbReference type="InterPro" id="IPR047650">
    <property type="entry name" value="Transpos_IS110"/>
</dbReference>
<dbReference type="NCBIfam" id="NF033542">
    <property type="entry name" value="transpos_IS110"/>
    <property type="match status" value="1"/>
</dbReference>
<keyword evidence="3" id="KW-1185">Reference proteome</keyword>
<dbReference type="PANTHER" id="PTHR33055">
    <property type="entry name" value="TRANSPOSASE FOR INSERTION SEQUENCE ELEMENT IS1111A"/>
    <property type="match status" value="1"/>
</dbReference>
<evidence type="ECO:0000313" key="2">
    <source>
        <dbReference type="EMBL" id="MCC8406028.1"/>
    </source>
</evidence>
<accession>A0ABS8KNJ8</accession>
<feature type="domain" description="Transposase IS116/IS110/IS902 C-terminal" evidence="1">
    <location>
        <begin position="117"/>
        <end position="192"/>
    </location>
</feature>
<dbReference type="Pfam" id="PF02371">
    <property type="entry name" value="Transposase_20"/>
    <property type="match status" value="1"/>
</dbReference>
<protein>
    <submittedName>
        <fullName evidence="2">IS110 family transposase</fullName>
    </submittedName>
</protein>
<comment type="caution">
    <text evidence="2">The sequence shown here is derived from an EMBL/GenBank/DDBJ whole genome shotgun (WGS) entry which is preliminary data.</text>
</comment>
<reference evidence="2 3" key="1">
    <citation type="submission" date="2021-11" db="EMBL/GenBank/DDBJ databases">
        <authorList>
            <person name="Oh E.-T."/>
            <person name="Kim S.-B."/>
        </authorList>
    </citation>
    <scope>NUCLEOTIDE SEQUENCE [LARGE SCALE GENOMIC DNA]</scope>
    <source>
        <strain evidence="2 3">MMS20-SJTN17</strain>
    </source>
</reference>
<evidence type="ECO:0000259" key="1">
    <source>
        <dbReference type="Pfam" id="PF02371"/>
    </source>
</evidence>
<feature type="non-terminal residue" evidence="2">
    <location>
        <position position="1"/>
    </location>
</feature>